<keyword evidence="4 6" id="KW-0472">Membrane</keyword>
<protein>
    <recommendedName>
        <fullName evidence="9">Interferon-induced transmembrane protein</fullName>
    </recommendedName>
</protein>
<evidence type="ECO:0000256" key="1">
    <source>
        <dbReference type="ARBA" id="ARBA00004370"/>
    </source>
</evidence>
<accession>A0A177YAC6</accession>
<dbReference type="RefSeq" id="WP_068427891.1">
    <property type="nucleotide sequence ID" value="NZ_LVHI01000023.1"/>
</dbReference>
<comment type="caution">
    <text evidence="7">The sequence shown here is derived from an EMBL/GenBank/DDBJ whole genome shotgun (WGS) entry which is preliminary data.</text>
</comment>
<dbReference type="Proteomes" id="UP000077519">
    <property type="component" value="Unassembled WGS sequence"/>
</dbReference>
<keyword evidence="8" id="KW-1185">Reference proteome</keyword>
<feature type="compositionally biased region" description="Low complexity" evidence="5">
    <location>
        <begin position="10"/>
        <end position="20"/>
    </location>
</feature>
<evidence type="ECO:0000256" key="2">
    <source>
        <dbReference type="ARBA" id="ARBA00022692"/>
    </source>
</evidence>
<gene>
    <name evidence="7" type="ORF">A3K89_06540</name>
</gene>
<dbReference type="InterPro" id="IPR007593">
    <property type="entry name" value="CD225/Dispanin_fam"/>
</dbReference>
<sequence length="110" mass="12308">MTDPNQSYTSQSYPGQTYPQYTPPPPPPTNAGWAVAAVIFFWPLAFSAFTHSSNVYPRWAMGDFQGAQYASDRAKKLGQIALWIWVGFMALFVVFYIVLFATLASASNNW</sequence>
<evidence type="ECO:0000313" key="8">
    <source>
        <dbReference type="Proteomes" id="UP000077519"/>
    </source>
</evidence>
<organism evidence="7 8">
    <name type="scientific">Rhodococcoides kyotonense</name>
    <dbReference type="NCBI Taxonomy" id="398843"/>
    <lineage>
        <taxon>Bacteria</taxon>
        <taxon>Bacillati</taxon>
        <taxon>Actinomycetota</taxon>
        <taxon>Actinomycetes</taxon>
        <taxon>Mycobacteriales</taxon>
        <taxon>Nocardiaceae</taxon>
        <taxon>Rhodococcoides</taxon>
    </lineage>
</organism>
<comment type="subcellular location">
    <subcellularLocation>
        <location evidence="1">Membrane</location>
    </subcellularLocation>
</comment>
<evidence type="ECO:0000256" key="5">
    <source>
        <dbReference type="SAM" id="MobiDB-lite"/>
    </source>
</evidence>
<keyword evidence="3 6" id="KW-1133">Transmembrane helix</keyword>
<name>A0A177YAC6_9NOCA</name>
<feature type="transmembrane region" description="Helical" evidence="6">
    <location>
        <begin position="80"/>
        <end position="104"/>
    </location>
</feature>
<dbReference type="AlphaFoldDB" id="A0A177YAC6"/>
<feature type="region of interest" description="Disordered" evidence="5">
    <location>
        <begin position="1"/>
        <end position="25"/>
    </location>
</feature>
<keyword evidence="2 6" id="KW-0812">Transmembrane</keyword>
<feature type="transmembrane region" description="Helical" evidence="6">
    <location>
        <begin position="31"/>
        <end position="49"/>
    </location>
</feature>
<dbReference type="GO" id="GO:0016020">
    <property type="term" value="C:membrane"/>
    <property type="evidence" value="ECO:0007669"/>
    <property type="project" value="UniProtKB-SubCell"/>
</dbReference>
<evidence type="ECO:0000256" key="3">
    <source>
        <dbReference type="ARBA" id="ARBA00022989"/>
    </source>
</evidence>
<dbReference type="EMBL" id="LVHI01000023">
    <property type="protein sequence ID" value="OAK52482.1"/>
    <property type="molecule type" value="Genomic_DNA"/>
</dbReference>
<reference evidence="7 8" key="1">
    <citation type="submission" date="2016-03" db="EMBL/GenBank/DDBJ databases">
        <title>Genome sequence of Rhodococcus kyotonensis KB10.</title>
        <authorList>
            <person name="Jeong H."/>
            <person name="Hong C.E."/>
            <person name="Jo S.H."/>
            <person name="Park J.M."/>
        </authorList>
    </citation>
    <scope>NUCLEOTIDE SEQUENCE [LARGE SCALE GENOMIC DNA]</scope>
    <source>
        <strain evidence="7 8">KB10</strain>
    </source>
</reference>
<evidence type="ECO:0008006" key="9">
    <source>
        <dbReference type="Google" id="ProtNLM"/>
    </source>
</evidence>
<evidence type="ECO:0000313" key="7">
    <source>
        <dbReference type="EMBL" id="OAK52482.1"/>
    </source>
</evidence>
<evidence type="ECO:0000256" key="4">
    <source>
        <dbReference type="ARBA" id="ARBA00023136"/>
    </source>
</evidence>
<dbReference type="Pfam" id="PF04505">
    <property type="entry name" value="CD225"/>
    <property type="match status" value="1"/>
</dbReference>
<proteinExistence type="predicted"/>
<evidence type="ECO:0000256" key="6">
    <source>
        <dbReference type="SAM" id="Phobius"/>
    </source>
</evidence>